<dbReference type="InterPro" id="IPR036291">
    <property type="entry name" value="NAD(P)-bd_dom_sf"/>
</dbReference>
<dbReference type="InterPro" id="IPR013549">
    <property type="entry name" value="DUF1731"/>
</dbReference>
<evidence type="ECO:0000259" key="2">
    <source>
        <dbReference type="Pfam" id="PF01370"/>
    </source>
</evidence>
<feature type="domain" description="DUF1731" evidence="3">
    <location>
        <begin position="246"/>
        <end position="292"/>
    </location>
</feature>
<proteinExistence type="inferred from homology"/>
<dbReference type="PANTHER" id="PTHR11092:SF0">
    <property type="entry name" value="EPIMERASE FAMILY PROTEIN SDR39U1"/>
    <property type="match status" value="1"/>
</dbReference>
<dbReference type="InterPro" id="IPR010099">
    <property type="entry name" value="SDR39U1"/>
</dbReference>
<comment type="caution">
    <text evidence="4">The sequence shown here is derived from an EMBL/GenBank/DDBJ whole genome shotgun (WGS) entry which is preliminary data.</text>
</comment>
<dbReference type="Gene3D" id="3.40.50.720">
    <property type="entry name" value="NAD(P)-binding Rossmann-like Domain"/>
    <property type="match status" value="1"/>
</dbReference>
<dbReference type="SUPFAM" id="SSF51735">
    <property type="entry name" value="NAD(P)-binding Rossmann-fold domains"/>
    <property type="match status" value="1"/>
</dbReference>
<evidence type="ECO:0000313" key="5">
    <source>
        <dbReference type="Proteomes" id="UP000838100"/>
    </source>
</evidence>
<keyword evidence="5" id="KW-1185">Reference proteome</keyword>
<reference evidence="4" key="1">
    <citation type="submission" date="2021-12" db="EMBL/GenBank/DDBJ databases">
        <authorList>
            <person name="Rodrigo-Torres L."/>
            <person name="Arahal R. D."/>
            <person name="Lucena T."/>
        </authorList>
    </citation>
    <scope>NUCLEOTIDE SEQUENCE</scope>
    <source>
        <strain evidence="4">CECT 8267</strain>
    </source>
</reference>
<name>A0ABN8EJX7_9GAMM</name>
<feature type="domain" description="NAD-dependent epimerase/dehydratase" evidence="2">
    <location>
        <begin position="3"/>
        <end position="219"/>
    </location>
</feature>
<evidence type="ECO:0000313" key="4">
    <source>
        <dbReference type="EMBL" id="CAH0991692.1"/>
    </source>
</evidence>
<evidence type="ECO:0000259" key="3">
    <source>
        <dbReference type="Pfam" id="PF08338"/>
    </source>
</evidence>
<organism evidence="4 5">
    <name type="scientific">Sinobacterium norvegicum</name>
    <dbReference type="NCBI Taxonomy" id="1641715"/>
    <lineage>
        <taxon>Bacteria</taxon>
        <taxon>Pseudomonadati</taxon>
        <taxon>Pseudomonadota</taxon>
        <taxon>Gammaproteobacteria</taxon>
        <taxon>Cellvibrionales</taxon>
        <taxon>Spongiibacteraceae</taxon>
        <taxon>Sinobacterium</taxon>
    </lineage>
</organism>
<evidence type="ECO:0000256" key="1">
    <source>
        <dbReference type="ARBA" id="ARBA00009353"/>
    </source>
</evidence>
<dbReference type="NCBIfam" id="TIGR01777">
    <property type="entry name" value="yfcH"/>
    <property type="match status" value="1"/>
</dbReference>
<dbReference type="EMBL" id="CAKLPX010000001">
    <property type="protein sequence ID" value="CAH0991692.1"/>
    <property type="molecule type" value="Genomic_DNA"/>
</dbReference>
<dbReference type="Pfam" id="PF08338">
    <property type="entry name" value="DUF1731"/>
    <property type="match status" value="1"/>
</dbReference>
<sequence length="297" mass="32345">MRVLLTGGTGLIGRELVGRLKRNHQLVIVSRQPRANEEGVVYCPLEEFYGWQQLNDIDAVINLAGEPIAEKRWTSGQKEMIVQSRWRITDHIAKLITASETPPSVFISGSAIGIYGNSGSQVVDENSAQGGGFPQQVCERWESLAKTAADSTRVVILRTGIVMALEGGVLGKVLPIFKLGGGGRLGSGQQYMSWVSIDDAVSAIEYLMLNEHCQGVFNITAPTAVTNAEFTRLLAGKLKRPGRLPMPAFILKKTLGELSCLMLDSQNVAPRALLEAGFVFKNNAFEDALDQIFADRN</sequence>
<protein>
    <submittedName>
        <fullName evidence="4">Epimerase family protein</fullName>
    </submittedName>
</protein>
<comment type="similarity">
    <text evidence="1">Belongs to the NAD(P)-dependent epimerase/dehydratase family. SDR39U1 subfamily.</text>
</comment>
<dbReference type="PANTHER" id="PTHR11092">
    <property type="entry name" value="SUGAR NUCLEOTIDE EPIMERASE RELATED"/>
    <property type="match status" value="1"/>
</dbReference>
<dbReference type="Pfam" id="PF01370">
    <property type="entry name" value="Epimerase"/>
    <property type="match status" value="1"/>
</dbReference>
<dbReference type="Proteomes" id="UP000838100">
    <property type="component" value="Unassembled WGS sequence"/>
</dbReference>
<dbReference type="InterPro" id="IPR001509">
    <property type="entry name" value="Epimerase_deHydtase"/>
</dbReference>
<gene>
    <name evidence="4" type="ORF">SIN8267_01804</name>
</gene>
<dbReference type="RefSeq" id="WP_237444332.1">
    <property type="nucleotide sequence ID" value="NZ_CAKLPX010000001.1"/>
</dbReference>
<accession>A0ABN8EJX7</accession>